<gene>
    <name evidence="2" type="ORF">NIG5292_01832</name>
</gene>
<evidence type="ECO:0000313" key="2">
    <source>
        <dbReference type="EMBL" id="CRK75778.1"/>
    </source>
</evidence>
<feature type="domain" description="DUF58" evidence="1">
    <location>
        <begin position="51"/>
        <end position="253"/>
    </location>
</feature>
<proteinExistence type="predicted"/>
<dbReference type="InterPro" id="IPR002881">
    <property type="entry name" value="DUF58"/>
</dbReference>
<dbReference type="Proteomes" id="UP000048949">
    <property type="component" value="Unassembled WGS sequence"/>
</dbReference>
<keyword evidence="3" id="KW-1185">Reference proteome</keyword>
<evidence type="ECO:0000313" key="3">
    <source>
        <dbReference type="Proteomes" id="UP000048949"/>
    </source>
</evidence>
<accession>A0A0U1NM53</accession>
<evidence type="ECO:0000259" key="1">
    <source>
        <dbReference type="Pfam" id="PF01882"/>
    </source>
</evidence>
<dbReference type="AlphaFoldDB" id="A0A0U1NM53"/>
<dbReference type="RefSeq" id="WP_048599199.1">
    <property type="nucleotide sequence ID" value="NZ_CBFHGK010000004.1"/>
</dbReference>
<dbReference type="Pfam" id="PF01882">
    <property type="entry name" value="DUF58"/>
    <property type="match status" value="1"/>
</dbReference>
<organism evidence="2 3">
    <name type="scientific">Nereida ignava</name>
    <dbReference type="NCBI Taxonomy" id="282199"/>
    <lineage>
        <taxon>Bacteria</taxon>
        <taxon>Pseudomonadati</taxon>
        <taxon>Pseudomonadota</taxon>
        <taxon>Alphaproteobacteria</taxon>
        <taxon>Rhodobacterales</taxon>
        <taxon>Roseobacteraceae</taxon>
        <taxon>Nereida</taxon>
    </lineage>
</organism>
<dbReference type="PANTHER" id="PTHR33608">
    <property type="entry name" value="BLL2464 PROTEIN"/>
    <property type="match status" value="1"/>
</dbReference>
<dbReference type="EMBL" id="CVQV01000009">
    <property type="protein sequence ID" value="CRK75778.1"/>
    <property type="molecule type" value="Genomic_DNA"/>
</dbReference>
<dbReference type="OrthoDB" id="9794556at2"/>
<dbReference type="STRING" id="282199.GCA_001049735_01831"/>
<reference evidence="2 3" key="1">
    <citation type="submission" date="2015-04" db="EMBL/GenBank/DDBJ databases">
        <authorList>
            <person name="Syromyatnikov M.Y."/>
            <person name="Popov V.N."/>
        </authorList>
    </citation>
    <scope>NUCLEOTIDE SEQUENCE [LARGE SCALE GENOMIC DNA]</scope>
    <source>
        <strain evidence="2 3">CECT 5292</strain>
    </source>
</reference>
<name>A0A0U1NM53_9RHOB</name>
<protein>
    <recommendedName>
        <fullName evidence="1">DUF58 domain-containing protein</fullName>
    </recommendedName>
</protein>
<sequence>MVASALSTRLGAESEASKLPALQVAAEQLASTVMMGVHGRRRAGMGEEFWQYRHHRAGDEPRMIDWRRSAKSPDTRFVRELEWQTAQSVSMWVDPAASMRFASKGNPTKSERAQLLGLALAIIMLRGGERVGLTDGDTVPRAGMGQLTRVAAALSKAEIDADFSAPDARQLAAHSTAVFISDFLGDLAAIEAAVSEAASRGVRGVLIQTLDPQEEVFPFKGRTIFESITGVLRHETKRAGDLRDRYLERLAARKAALSGLASATGWQFHTHHTDQSPQLALLWAYQALGRT</sequence>
<dbReference type="PANTHER" id="PTHR33608:SF6">
    <property type="entry name" value="BLL2464 PROTEIN"/>
    <property type="match status" value="1"/>
</dbReference>